<comment type="caution">
    <text evidence="1">The sequence shown here is derived from an EMBL/GenBank/DDBJ whole genome shotgun (WGS) entry which is preliminary data.</text>
</comment>
<dbReference type="InterPro" id="IPR036397">
    <property type="entry name" value="RNaseH_sf"/>
</dbReference>
<dbReference type="Proteomes" id="UP001519460">
    <property type="component" value="Unassembled WGS sequence"/>
</dbReference>
<evidence type="ECO:0008006" key="3">
    <source>
        <dbReference type="Google" id="ProtNLM"/>
    </source>
</evidence>
<reference evidence="1 2" key="1">
    <citation type="journal article" date="2023" name="Sci. Data">
        <title>Genome assembly of the Korean intertidal mud-creeper Batillaria attramentaria.</title>
        <authorList>
            <person name="Patra A.K."/>
            <person name="Ho P.T."/>
            <person name="Jun S."/>
            <person name="Lee S.J."/>
            <person name="Kim Y."/>
            <person name="Won Y.J."/>
        </authorList>
    </citation>
    <scope>NUCLEOTIDE SEQUENCE [LARGE SCALE GENOMIC DNA]</scope>
    <source>
        <strain evidence="1">Wonlab-2016</strain>
    </source>
</reference>
<evidence type="ECO:0000313" key="1">
    <source>
        <dbReference type="EMBL" id="KAK7473308.1"/>
    </source>
</evidence>
<evidence type="ECO:0000313" key="2">
    <source>
        <dbReference type="Proteomes" id="UP001519460"/>
    </source>
</evidence>
<dbReference type="Gene3D" id="3.30.420.10">
    <property type="entry name" value="Ribonuclease H-like superfamily/Ribonuclease H"/>
    <property type="match status" value="1"/>
</dbReference>
<proteinExistence type="predicted"/>
<protein>
    <recommendedName>
        <fullName evidence="3">RNase H type-1 domain-containing protein</fullName>
    </recommendedName>
</protein>
<dbReference type="InterPro" id="IPR012337">
    <property type="entry name" value="RNaseH-like_sf"/>
</dbReference>
<organism evidence="1 2">
    <name type="scientific">Batillaria attramentaria</name>
    <dbReference type="NCBI Taxonomy" id="370345"/>
    <lineage>
        <taxon>Eukaryota</taxon>
        <taxon>Metazoa</taxon>
        <taxon>Spiralia</taxon>
        <taxon>Lophotrochozoa</taxon>
        <taxon>Mollusca</taxon>
        <taxon>Gastropoda</taxon>
        <taxon>Caenogastropoda</taxon>
        <taxon>Sorbeoconcha</taxon>
        <taxon>Cerithioidea</taxon>
        <taxon>Batillariidae</taxon>
        <taxon>Batillaria</taxon>
    </lineage>
</organism>
<gene>
    <name evidence="1" type="ORF">BaRGS_00035440</name>
</gene>
<dbReference type="AlphaFoldDB" id="A0ABD0JEQ3"/>
<sequence length="174" mass="19186">MGDIVFVCEHQDSIPSSTLPLDPSDLPQPWTEDHSTLHISTSVPYRYVTLRDSQDDIAKCALTLTMLAEQYMEESWIHVYTDGCATDAVANGGARIFKFPEGDTSTLGIPTGKHCSNYMAEVQALMQATTMIQDSNSKCHQTVFLTDALSVLEALAGDKLPCLMEKLQNIARTR</sequence>
<keyword evidence="2" id="KW-1185">Reference proteome</keyword>
<dbReference type="SUPFAM" id="SSF53098">
    <property type="entry name" value="Ribonuclease H-like"/>
    <property type="match status" value="1"/>
</dbReference>
<dbReference type="EMBL" id="JACVVK020000474">
    <property type="protein sequence ID" value="KAK7473308.1"/>
    <property type="molecule type" value="Genomic_DNA"/>
</dbReference>
<accession>A0ABD0JEQ3</accession>
<name>A0ABD0JEQ3_9CAEN</name>